<dbReference type="PANTHER" id="PTHR43300">
    <property type="entry name" value="ACETYLTRANSFERASE"/>
    <property type="match status" value="1"/>
</dbReference>
<feature type="domain" description="PglD N-terminal" evidence="5">
    <location>
        <begin position="4"/>
        <end position="84"/>
    </location>
</feature>
<evidence type="ECO:0000259" key="5">
    <source>
        <dbReference type="Pfam" id="PF17836"/>
    </source>
</evidence>
<dbReference type="Proteomes" id="UP000285274">
    <property type="component" value="Unassembled WGS sequence"/>
</dbReference>
<comment type="caution">
    <text evidence="6">The sequence shown here is derived from an EMBL/GenBank/DDBJ whole genome shotgun (WGS) entry which is preliminary data.</text>
</comment>
<evidence type="ECO:0000313" key="6">
    <source>
        <dbReference type="EMBL" id="RGS47528.1"/>
    </source>
</evidence>
<dbReference type="InterPro" id="IPR041561">
    <property type="entry name" value="PglD_N"/>
</dbReference>
<dbReference type="AlphaFoldDB" id="A0A412J5V0"/>
<gene>
    <name evidence="6" type="ORF">DWX92_04180</name>
</gene>
<dbReference type="Pfam" id="PF17836">
    <property type="entry name" value="PglD_N"/>
    <property type="match status" value="1"/>
</dbReference>
<dbReference type="NCBIfam" id="TIGR03570">
    <property type="entry name" value="NeuD_NnaD"/>
    <property type="match status" value="1"/>
</dbReference>
<evidence type="ECO:0000256" key="4">
    <source>
        <dbReference type="PIRSR" id="PIRSR620019-2"/>
    </source>
</evidence>
<dbReference type="Gene3D" id="2.160.10.10">
    <property type="entry name" value="Hexapeptide repeat proteins"/>
    <property type="match status" value="1"/>
</dbReference>
<reference evidence="6 7" key="1">
    <citation type="submission" date="2018-08" db="EMBL/GenBank/DDBJ databases">
        <title>A genome reference for cultivated species of the human gut microbiota.</title>
        <authorList>
            <person name="Zou Y."/>
            <person name="Xue W."/>
            <person name="Luo G."/>
        </authorList>
    </citation>
    <scope>NUCLEOTIDE SEQUENCE [LARGE SCALE GENOMIC DNA]</scope>
    <source>
        <strain evidence="6 7">AF22-10AC</strain>
    </source>
</reference>
<dbReference type="EMBL" id="QRVM01000012">
    <property type="protein sequence ID" value="RGS47528.1"/>
    <property type="molecule type" value="Genomic_DNA"/>
</dbReference>
<sequence>MKDLYIIGAGGFGREVAWIVERINSIKPTWNLKGFIDDNETLWGSTEGEYHVFGGCEYLSALEGVYAVCAVGSSNVRKKIIEKLKDTSVKFATLVDPSVLYSNSVKIGEGAIVCAGTIITVDVNIGDHVIVNLDCTIGHDAVIDDFVTIYPSVNVSGNVLIGECSELGTGTQIIQGKKVISNTIIGAGAIVVKDCLESGTYVGSPAKKIK</sequence>
<dbReference type="InterPro" id="IPR050179">
    <property type="entry name" value="Trans_hexapeptide_repeat"/>
</dbReference>
<dbReference type="PROSITE" id="PS00101">
    <property type="entry name" value="HEXAPEP_TRANSFERASES"/>
    <property type="match status" value="1"/>
</dbReference>
<dbReference type="SUPFAM" id="SSF51161">
    <property type="entry name" value="Trimeric LpxA-like enzymes"/>
    <property type="match status" value="1"/>
</dbReference>
<dbReference type="InterPro" id="IPR018357">
    <property type="entry name" value="Hexapep_transf_CS"/>
</dbReference>
<dbReference type="InterPro" id="IPR020019">
    <property type="entry name" value="AcTrfase_PglD-like"/>
</dbReference>
<dbReference type="GO" id="GO:0016740">
    <property type="term" value="F:transferase activity"/>
    <property type="evidence" value="ECO:0007669"/>
    <property type="project" value="UniProtKB-KW"/>
</dbReference>
<dbReference type="Gene3D" id="3.40.50.20">
    <property type="match status" value="1"/>
</dbReference>
<keyword evidence="2" id="KW-0677">Repeat</keyword>
<proteinExistence type="predicted"/>
<protein>
    <submittedName>
        <fullName evidence="6">Transferase</fullName>
    </submittedName>
</protein>
<keyword evidence="1 6" id="KW-0808">Transferase</keyword>
<evidence type="ECO:0000256" key="1">
    <source>
        <dbReference type="ARBA" id="ARBA00022679"/>
    </source>
</evidence>
<dbReference type="RefSeq" id="WP_118319735.1">
    <property type="nucleotide sequence ID" value="NZ_QRVM01000012.1"/>
</dbReference>
<feature type="active site" description="Proton acceptor" evidence="3">
    <location>
        <position position="139"/>
    </location>
</feature>
<evidence type="ECO:0000256" key="2">
    <source>
        <dbReference type="ARBA" id="ARBA00022737"/>
    </source>
</evidence>
<evidence type="ECO:0000313" key="7">
    <source>
        <dbReference type="Proteomes" id="UP000285274"/>
    </source>
</evidence>
<accession>A0A412J5V0</accession>
<dbReference type="PANTHER" id="PTHR43300:SF7">
    <property type="entry name" value="UDP-N-ACETYLBACILLOSAMINE N-ACETYLTRANSFERASE"/>
    <property type="match status" value="1"/>
</dbReference>
<dbReference type="InterPro" id="IPR011004">
    <property type="entry name" value="Trimer_LpxA-like_sf"/>
</dbReference>
<feature type="binding site" evidence="4">
    <location>
        <position position="72"/>
    </location>
    <ligand>
        <name>substrate</name>
    </ligand>
</feature>
<dbReference type="CDD" id="cd03360">
    <property type="entry name" value="LbH_AT_putative"/>
    <property type="match status" value="1"/>
</dbReference>
<organism evidence="6 7">
    <name type="scientific">Holdemanella biformis</name>
    <dbReference type="NCBI Taxonomy" id="1735"/>
    <lineage>
        <taxon>Bacteria</taxon>
        <taxon>Bacillati</taxon>
        <taxon>Bacillota</taxon>
        <taxon>Erysipelotrichia</taxon>
        <taxon>Erysipelotrichales</taxon>
        <taxon>Erysipelotrichaceae</taxon>
        <taxon>Holdemanella</taxon>
    </lineage>
</organism>
<evidence type="ECO:0000256" key="3">
    <source>
        <dbReference type="PIRSR" id="PIRSR620019-1"/>
    </source>
</evidence>
<name>A0A412J5V0_9FIRM</name>
<feature type="site" description="Increases basicity of active site His" evidence="3">
    <location>
        <position position="140"/>
    </location>
</feature>